<dbReference type="OrthoDB" id="341259at2759"/>
<feature type="transmembrane region" description="Helical" evidence="1">
    <location>
        <begin position="6"/>
        <end position="29"/>
    </location>
</feature>
<dbReference type="EMBL" id="GG697384">
    <property type="protein sequence ID" value="EFQ34802.1"/>
    <property type="molecule type" value="Genomic_DNA"/>
</dbReference>
<dbReference type="RefSeq" id="XP_008098822.1">
    <property type="nucleotide sequence ID" value="XM_008100631.1"/>
</dbReference>
<proteinExistence type="predicted"/>
<keyword evidence="1" id="KW-0472">Membrane</keyword>
<dbReference type="GeneID" id="24415311"/>
<evidence type="ECO:0000313" key="2">
    <source>
        <dbReference type="EMBL" id="EFQ34802.1"/>
    </source>
</evidence>
<evidence type="ECO:0000256" key="1">
    <source>
        <dbReference type="SAM" id="Phobius"/>
    </source>
</evidence>
<dbReference type="HOGENOM" id="CLU_2305885_0_0_1"/>
<dbReference type="Proteomes" id="UP000008782">
    <property type="component" value="Unassembled WGS sequence"/>
</dbReference>
<dbReference type="VEuPathDB" id="FungiDB:GLRG_09946"/>
<organism evidence="3">
    <name type="scientific">Colletotrichum graminicola (strain M1.001 / M2 / FGSC 10212)</name>
    <name type="common">Maize anthracnose fungus</name>
    <name type="synonym">Glomerella graminicola</name>
    <dbReference type="NCBI Taxonomy" id="645133"/>
    <lineage>
        <taxon>Eukaryota</taxon>
        <taxon>Fungi</taxon>
        <taxon>Dikarya</taxon>
        <taxon>Ascomycota</taxon>
        <taxon>Pezizomycotina</taxon>
        <taxon>Sordariomycetes</taxon>
        <taxon>Hypocreomycetidae</taxon>
        <taxon>Glomerellales</taxon>
        <taxon>Glomerellaceae</taxon>
        <taxon>Colletotrichum</taxon>
        <taxon>Colletotrichum graminicola species complex</taxon>
    </lineage>
</organism>
<sequence>MTFGDQAVYMFLISASVILVSIIFTFWMYPRRVLWSAYKYSETWILVKFGIFDVFLRLTGGKLLKDSKNLLKNLEESVARIESRRRTGAFQKKRGIDWLD</sequence>
<accession>E3QVB4</accession>
<gene>
    <name evidence="2" type="ORF">GLRG_09946</name>
</gene>
<dbReference type="AlphaFoldDB" id="E3QVB4"/>
<name>E3QVB4_COLGM</name>
<keyword evidence="1" id="KW-1133">Transmembrane helix</keyword>
<keyword evidence="1" id="KW-0812">Transmembrane</keyword>
<keyword evidence="3" id="KW-1185">Reference proteome</keyword>
<evidence type="ECO:0000313" key="3">
    <source>
        <dbReference type="Proteomes" id="UP000008782"/>
    </source>
</evidence>
<reference evidence="3" key="1">
    <citation type="journal article" date="2012" name="Nat. Genet.">
        <title>Lifestyle transitions in plant pathogenic Colletotrichum fungi deciphered by genome and transcriptome analyses.</title>
        <authorList>
            <person name="O'Connell R.J."/>
            <person name="Thon M.R."/>
            <person name="Hacquard S."/>
            <person name="Amyotte S.G."/>
            <person name="Kleemann J."/>
            <person name="Torres M.F."/>
            <person name="Damm U."/>
            <person name="Buiate E.A."/>
            <person name="Epstein L."/>
            <person name="Alkan N."/>
            <person name="Altmueller J."/>
            <person name="Alvarado-Balderrama L."/>
            <person name="Bauser C.A."/>
            <person name="Becker C."/>
            <person name="Birren B.W."/>
            <person name="Chen Z."/>
            <person name="Choi J."/>
            <person name="Crouch J.A."/>
            <person name="Duvick J.P."/>
            <person name="Farman M.A."/>
            <person name="Gan P."/>
            <person name="Heiman D."/>
            <person name="Henrissat B."/>
            <person name="Howard R.J."/>
            <person name="Kabbage M."/>
            <person name="Koch C."/>
            <person name="Kracher B."/>
            <person name="Kubo Y."/>
            <person name="Law A.D."/>
            <person name="Lebrun M.-H."/>
            <person name="Lee Y.-H."/>
            <person name="Miyara I."/>
            <person name="Moore N."/>
            <person name="Neumann U."/>
            <person name="Nordstroem K."/>
            <person name="Panaccione D.G."/>
            <person name="Panstruga R."/>
            <person name="Place M."/>
            <person name="Proctor R.H."/>
            <person name="Prusky D."/>
            <person name="Rech G."/>
            <person name="Reinhardt R."/>
            <person name="Rollins J.A."/>
            <person name="Rounsley S."/>
            <person name="Schardl C.L."/>
            <person name="Schwartz D.C."/>
            <person name="Shenoy N."/>
            <person name="Shirasu K."/>
            <person name="Sikhakolli U.R."/>
            <person name="Stueber K."/>
            <person name="Sukno S.A."/>
            <person name="Sweigard J.A."/>
            <person name="Takano Y."/>
            <person name="Takahara H."/>
            <person name="Trail F."/>
            <person name="van der Does H.C."/>
            <person name="Voll L.M."/>
            <person name="Will I."/>
            <person name="Young S."/>
            <person name="Zeng Q."/>
            <person name="Zhang J."/>
            <person name="Zhou S."/>
            <person name="Dickman M.B."/>
            <person name="Schulze-Lefert P."/>
            <person name="Ver Loren van Themaat E."/>
            <person name="Ma L.-J."/>
            <person name="Vaillancourt L.J."/>
        </authorList>
    </citation>
    <scope>NUCLEOTIDE SEQUENCE [LARGE SCALE GENOMIC DNA]</scope>
    <source>
        <strain evidence="3">M1.001 / M2 / FGSC 10212</strain>
    </source>
</reference>
<protein>
    <submittedName>
        <fullName evidence="2">Uncharacterized protein</fullName>
    </submittedName>
</protein>
<dbReference type="STRING" id="645133.E3QVB4"/>